<protein>
    <submittedName>
        <fullName evidence="7">ATPase AAA</fullName>
    </submittedName>
</protein>
<evidence type="ECO:0000256" key="2">
    <source>
        <dbReference type="ARBA" id="ARBA00022840"/>
    </source>
</evidence>
<feature type="transmembrane region" description="Helical" evidence="3">
    <location>
        <begin position="562"/>
        <end position="581"/>
    </location>
</feature>
<keyword evidence="1" id="KW-0547">Nucleotide-binding</keyword>
<keyword evidence="3" id="KW-1133">Transmembrane helix</keyword>
<organism evidence="7 8">
    <name type="scientific">Desulfofustis limnaeus</name>
    <dbReference type="NCBI Taxonomy" id="2740163"/>
    <lineage>
        <taxon>Bacteria</taxon>
        <taxon>Pseudomonadati</taxon>
        <taxon>Thermodesulfobacteriota</taxon>
        <taxon>Desulfobulbia</taxon>
        <taxon>Desulfobulbales</taxon>
        <taxon>Desulfocapsaceae</taxon>
        <taxon>Desulfofustis</taxon>
    </lineage>
</organism>
<dbReference type="SUPFAM" id="SSF54862">
    <property type="entry name" value="4Fe-4S ferredoxins"/>
    <property type="match status" value="1"/>
</dbReference>
<dbReference type="Pfam" id="PF00158">
    <property type="entry name" value="Sigma54_activat"/>
    <property type="match status" value="1"/>
</dbReference>
<evidence type="ECO:0000259" key="6">
    <source>
        <dbReference type="PROSITE" id="PS51379"/>
    </source>
</evidence>
<dbReference type="InterPro" id="IPR002078">
    <property type="entry name" value="Sigma_54_int"/>
</dbReference>
<feature type="transmembrane region" description="Helical" evidence="3">
    <location>
        <begin position="819"/>
        <end position="841"/>
    </location>
</feature>
<proteinExistence type="predicted"/>
<keyword evidence="3" id="KW-0812">Transmembrane</keyword>
<dbReference type="InterPro" id="IPR027417">
    <property type="entry name" value="P-loop_NTPase"/>
</dbReference>
<evidence type="ECO:0000259" key="4">
    <source>
        <dbReference type="PROSITE" id="PS50042"/>
    </source>
</evidence>
<dbReference type="InterPro" id="IPR058031">
    <property type="entry name" value="AAA_lid_NorR"/>
</dbReference>
<evidence type="ECO:0000313" key="8">
    <source>
        <dbReference type="Proteomes" id="UP000830055"/>
    </source>
</evidence>
<keyword evidence="2" id="KW-0067">ATP-binding</keyword>
<keyword evidence="3" id="KW-0472">Membrane</keyword>
<dbReference type="PROSITE" id="PS50042">
    <property type="entry name" value="CNMP_BINDING_3"/>
    <property type="match status" value="1"/>
</dbReference>
<feature type="domain" description="4Fe-4S ferredoxin-type" evidence="6">
    <location>
        <begin position="639"/>
        <end position="669"/>
    </location>
</feature>
<dbReference type="Gene3D" id="2.60.120.10">
    <property type="entry name" value="Jelly Rolls"/>
    <property type="match status" value="1"/>
</dbReference>
<dbReference type="Pfam" id="PF25601">
    <property type="entry name" value="AAA_lid_14"/>
    <property type="match status" value="1"/>
</dbReference>
<evidence type="ECO:0000313" key="7">
    <source>
        <dbReference type="EMBL" id="BDD86631.1"/>
    </source>
</evidence>
<dbReference type="InterPro" id="IPR014710">
    <property type="entry name" value="RmlC-like_jellyroll"/>
</dbReference>
<feature type="transmembrane region" description="Helical" evidence="3">
    <location>
        <begin position="687"/>
        <end position="706"/>
    </location>
</feature>
<dbReference type="Proteomes" id="UP000830055">
    <property type="component" value="Chromosome"/>
</dbReference>
<dbReference type="InterPro" id="IPR000595">
    <property type="entry name" value="cNMP-bd_dom"/>
</dbReference>
<dbReference type="InterPro" id="IPR017896">
    <property type="entry name" value="4Fe4S_Fe-S-bd"/>
</dbReference>
<feature type="domain" description="Cyclic nucleotide-binding" evidence="4">
    <location>
        <begin position="15"/>
        <end position="135"/>
    </location>
</feature>
<dbReference type="PROSITE" id="PS51379">
    <property type="entry name" value="4FE4S_FER_2"/>
    <property type="match status" value="1"/>
</dbReference>
<name>A0ABM7W6Q7_9BACT</name>
<dbReference type="InterPro" id="IPR018490">
    <property type="entry name" value="cNMP-bd_dom_sf"/>
</dbReference>
<feature type="domain" description="Sigma-54 factor interaction" evidence="5">
    <location>
        <begin position="180"/>
        <end position="409"/>
    </location>
</feature>
<evidence type="ECO:0000259" key="5">
    <source>
        <dbReference type="PROSITE" id="PS50045"/>
    </source>
</evidence>
<dbReference type="SUPFAM" id="SSF51206">
    <property type="entry name" value="cAMP-binding domain-like"/>
    <property type="match status" value="1"/>
</dbReference>
<feature type="transmembrane region" description="Helical" evidence="3">
    <location>
        <begin position="530"/>
        <end position="550"/>
    </location>
</feature>
<sequence>MKPDAIQTYLEQSLLFRNLEAEQLAAIATQVTVRHVLEGEVVHRAGDPADTFYVVGVGEVELLFEGEDQVKTIVGRVGAGGHFGETSLLTNKPQALTIRALCDTVLVCFGATYFRKLLRKHQVVQERIEAALAERLRIAFQNQAAGALACDISTREEIRIAEYMPIVGMGKNNGEGEQERVMRSQCAREIQEAIKRFSKIDAPVLLTGESGTGRRMIAKHIHLQGNQAQGPYIEVDVRDYRDDELLAKLFGVKNDPFPFSRVRQTGLLEQFCRGTVVLRPLEKIPEPVQQRLADAITCMTYTRIGEDVPLALQARLIFSSDQSLEKLRENQNIIKELEQILEPNSFHVAPLRFHKRDLPSFIDYFLQRFSREHGKEITRVSPETLGILMNYDWPGNLTELSAVIQRAVMLARGDELHSDHILLGLPKSEGKWEFNLLRIGWIRSIFESRLYPTLPRAIIGLILLVAVATLLFGPADPEKNIGITLSWVIGWPLMFFSFFFLARTWCSVCTLAVPGTLLQGLVKPKRPTPLIIKNYSGWIMSMLCILVFWVEIVFNAYDRPVLSGWIILAITIGSIFFSLFYKRRTWCRYLCPLGAINAIFAMPSILELRANRHLCLNRCADHACYTGVEGQEGCPMFRHPFMVDNNRDCIVCGQCIRQCSKHSIHLNIRMAPQELWDIEAPRRADSFLIVALGAIFFPFALHRELYQSIDWLQAAYPHLLGQVPDTLIGSIVFFGLIFLFQVGYYLMIHVQAYLTRIDRTMLLPLLGYGFIPIILGVYLAVHFEIFVSQSWKLLANIRDLLHLAPMVEGARLISPDASALLQVFTVAGGFFASLYATHRIIDRLKGGGVTSRDLLLPYSFLAGFTILFVFFMKTSKIILF</sequence>
<dbReference type="SUPFAM" id="SSF52540">
    <property type="entry name" value="P-loop containing nucleoside triphosphate hydrolases"/>
    <property type="match status" value="1"/>
</dbReference>
<dbReference type="PANTHER" id="PTHR32071">
    <property type="entry name" value="TRANSCRIPTIONAL REGULATORY PROTEIN"/>
    <property type="match status" value="1"/>
</dbReference>
<dbReference type="CDD" id="cd00038">
    <property type="entry name" value="CAP_ED"/>
    <property type="match status" value="1"/>
</dbReference>
<evidence type="ECO:0000256" key="1">
    <source>
        <dbReference type="ARBA" id="ARBA00022741"/>
    </source>
</evidence>
<dbReference type="RefSeq" id="WP_284153709.1">
    <property type="nucleotide sequence ID" value="NZ_AP025516.1"/>
</dbReference>
<dbReference type="Pfam" id="PF00027">
    <property type="entry name" value="cNMP_binding"/>
    <property type="match status" value="1"/>
</dbReference>
<dbReference type="Gene3D" id="3.40.50.300">
    <property type="entry name" value="P-loop containing nucleotide triphosphate hydrolases"/>
    <property type="match status" value="1"/>
</dbReference>
<dbReference type="Pfam" id="PF12801">
    <property type="entry name" value="Fer4_5"/>
    <property type="match status" value="2"/>
</dbReference>
<feature type="transmembrane region" description="Helical" evidence="3">
    <location>
        <begin position="726"/>
        <end position="748"/>
    </location>
</feature>
<dbReference type="Gene3D" id="1.10.8.60">
    <property type="match status" value="1"/>
</dbReference>
<feature type="transmembrane region" description="Helical" evidence="3">
    <location>
        <begin position="853"/>
        <end position="872"/>
    </location>
</feature>
<reference evidence="7 8" key="1">
    <citation type="submission" date="2022-01" db="EMBL/GenBank/DDBJ databases">
        <title>Desulfofustis limnae sp. nov., a novel mesophilic sulfate-reducing bacterium isolated from marsh soil.</title>
        <authorList>
            <person name="Watanabe M."/>
            <person name="Takahashi A."/>
            <person name="Kojima H."/>
            <person name="Fukui M."/>
        </authorList>
    </citation>
    <scope>NUCLEOTIDE SEQUENCE [LARGE SCALE GENOMIC DNA]</scope>
    <source>
        <strain evidence="7 8">PPLL</strain>
    </source>
</reference>
<keyword evidence="8" id="KW-1185">Reference proteome</keyword>
<feature type="transmembrane region" description="Helical" evidence="3">
    <location>
        <begin position="453"/>
        <end position="473"/>
    </location>
</feature>
<dbReference type="EMBL" id="AP025516">
    <property type="protein sequence ID" value="BDD86631.1"/>
    <property type="molecule type" value="Genomic_DNA"/>
</dbReference>
<dbReference type="SMART" id="SM00100">
    <property type="entry name" value="cNMP"/>
    <property type="match status" value="1"/>
</dbReference>
<evidence type="ECO:0000256" key="3">
    <source>
        <dbReference type="SAM" id="Phobius"/>
    </source>
</evidence>
<gene>
    <name evidence="7" type="ORF">DPPLL_09960</name>
</gene>
<feature type="transmembrane region" description="Helical" evidence="3">
    <location>
        <begin position="760"/>
        <end position="781"/>
    </location>
</feature>
<accession>A0ABM7W6Q7</accession>
<dbReference type="PROSITE" id="PS50045">
    <property type="entry name" value="SIGMA54_INTERACT_4"/>
    <property type="match status" value="1"/>
</dbReference>